<reference evidence="1" key="1">
    <citation type="journal article" date="2021" name="Environ. Microbiol.">
        <title>Gene family expansions and transcriptome signatures uncover fungal adaptations to wood decay.</title>
        <authorList>
            <person name="Hage H."/>
            <person name="Miyauchi S."/>
            <person name="Viragh M."/>
            <person name="Drula E."/>
            <person name="Min B."/>
            <person name="Chaduli D."/>
            <person name="Navarro D."/>
            <person name="Favel A."/>
            <person name="Norest M."/>
            <person name="Lesage-Meessen L."/>
            <person name="Balint B."/>
            <person name="Merenyi Z."/>
            <person name="de Eugenio L."/>
            <person name="Morin E."/>
            <person name="Martinez A.T."/>
            <person name="Baldrian P."/>
            <person name="Stursova M."/>
            <person name="Martinez M.J."/>
            <person name="Novotny C."/>
            <person name="Magnuson J.K."/>
            <person name="Spatafora J.W."/>
            <person name="Maurice S."/>
            <person name="Pangilinan J."/>
            <person name="Andreopoulos W."/>
            <person name="LaButti K."/>
            <person name="Hundley H."/>
            <person name="Na H."/>
            <person name="Kuo A."/>
            <person name="Barry K."/>
            <person name="Lipzen A."/>
            <person name="Henrissat B."/>
            <person name="Riley R."/>
            <person name="Ahrendt S."/>
            <person name="Nagy L.G."/>
            <person name="Grigoriev I.V."/>
            <person name="Martin F."/>
            <person name="Rosso M.N."/>
        </authorList>
    </citation>
    <scope>NUCLEOTIDE SEQUENCE</scope>
    <source>
        <strain evidence="1">CBS 384.51</strain>
    </source>
</reference>
<name>A0ACB8TM76_9APHY</name>
<comment type="caution">
    <text evidence="1">The sequence shown here is derived from an EMBL/GenBank/DDBJ whole genome shotgun (WGS) entry which is preliminary data.</text>
</comment>
<keyword evidence="2" id="KW-1185">Reference proteome</keyword>
<organism evidence="1 2">
    <name type="scientific">Irpex rosettiformis</name>
    <dbReference type="NCBI Taxonomy" id="378272"/>
    <lineage>
        <taxon>Eukaryota</taxon>
        <taxon>Fungi</taxon>
        <taxon>Dikarya</taxon>
        <taxon>Basidiomycota</taxon>
        <taxon>Agaricomycotina</taxon>
        <taxon>Agaricomycetes</taxon>
        <taxon>Polyporales</taxon>
        <taxon>Irpicaceae</taxon>
        <taxon>Irpex</taxon>
    </lineage>
</organism>
<gene>
    <name evidence="1" type="ORF">BDY19DRAFT_900916</name>
</gene>
<evidence type="ECO:0000313" key="2">
    <source>
        <dbReference type="Proteomes" id="UP001055072"/>
    </source>
</evidence>
<sequence length="471" mass="53376">MGFIVVAACLGVCAILLCRLFVVPHDLRHLPRVPVLPLLWSYSRGEPEDKRLRRLVLPFANEMGEEIVLVWALGRWMVHILDHKVGYDVFANIDLFPKEDPPDDLLLWRFIGRNNILLSNGEQWRRHSKVIRNAINQSIPVPQFASLSRRLFSVIGGGQSTQHFDDLAQRFALDAVGTTAFGYDFDAIAHDSPFVRNYNTIMHAIANPLYLIMPFLERVVPRHSLKKRMDILAERFGEILVEKRETPGPDMLTNMLQDVHLTDGELRDNMLLLFIAGHDTSAGGIASLMYFLAKHDELQTQARKEVVDVLGTTDCPTVENVQRMPFLMSCVREALRINTPIAYVVPRSASMPIQLGRYTIPANTSIVLNIYAVHHNERDWPAPFDFDPNRFQNISTVGAAWIPFGLGPRQCPAKAFALHEQMVLTAMMLREYKWSLPASSVHADDVQNAFSPFALCLPHRLDLVCTRIETP</sequence>
<evidence type="ECO:0000313" key="1">
    <source>
        <dbReference type="EMBL" id="KAI0083059.1"/>
    </source>
</evidence>
<dbReference type="EMBL" id="MU275003">
    <property type="protein sequence ID" value="KAI0083059.1"/>
    <property type="molecule type" value="Genomic_DNA"/>
</dbReference>
<proteinExistence type="predicted"/>
<accession>A0ACB8TM76</accession>
<dbReference type="Proteomes" id="UP001055072">
    <property type="component" value="Unassembled WGS sequence"/>
</dbReference>
<protein>
    <submittedName>
        <fullName evidence="1">Cytochrome P450</fullName>
    </submittedName>
</protein>